<evidence type="ECO:0000256" key="3">
    <source>
        <dbReference type="SAM" id="MobiDB-lite"/>
    </source>
</evidence>
<comment type="similarity">
    <text evidence="1">Belongs to the class-I pyridoxal-phosphate-dependent aminotransferase family.</text>
</comment>
<feature type="region of interest" description="Disordered" evidence="3">
    <location>
        <begin position="445"/>
        <end position="471"/>
    </location>
</feature>
<proteinExistence type="inferred from homology"/>
<dbReference type="Ensembl" id="ENSCJPT00005016199.1">
    <property type="protein sequence ID" value="ENSCJPP00005011043.1"/>
    <property type="gene ID" value="ENSCJPG00005009528.1"/>
</dbReference>
<evidence type="ECO:0000259" key="4">
    <source>
        <dbReference type="Pfam" id="PF00155"/>
    </source>
</evidence>
<dbReference type="PANTHER" id="PTHR43795">
    <property type="entry name" value="BIFUNCTIONAL ASPARTATE AMINOTRANSFERASE AND GLUTAMATE/ASPARTATE-PREPHENATE AMINOTRANSFERASE-RELATED"/>
    <property type="match status" value="1"/>
</dbReference>
<dbReference type="Gene3D" id="3.90.1150.10">
    <property type="entry name" value="Aspartate Aminotransferase, domain 1"/>
    <property type="match status" value="1"/>
</dbReference>
<evidence type="ECO:0000313" key="6">
    <source>
        <dbReference type="Proteomes" id="UP000694412"/>
    </source>
</evidence>
<dbReference type="InterPro" id="IPR015421">
    <property type="entry name" value="PyrdxlP-dep_Trfase_major"/>
</dbReference>
<dbReference type="InterPro" id="IPR004839">
    <property type="entry name" value="Aminotransferase_I/II_large"/>
</dbReference>
<dbReference type="Pfam" id="PF00155">
    <property type="entry name" value="Aminotran_1_2"/>
    <property type="match status" value="1"/>
</dbReference>
<dbReference type="GO" id="GO:0030170">
    <property type="term" value="F:pyridoxal phosphate binding"/>
    <property type="evidence" value="ECO:0007669"/>
    <property type="project" value="InterPro"/>
</dbReference>
<dbReference type="GO" id="GO:0006520">
    <property type="term" value="P:amino acid metabolic process"/>
    <property type="evidence" value="ECO:0007669"/>
    <property type="project" value="TreeGrafter"/>
</dbReference>
<name>A0A8C2TGA1_COTJA</name>
<dbReference type="SUPFAM" id="SSF53383">
    <property type="entry name" value="PLP-dependent transferases"/>
    <property type="match status" value="1"/>
</dbReference>
<keyword evidence="6" id="KW-1185">Reference proteome</keyword>
<evidence type="ECO:0000313" key="5">
    <source>
        <dbReference type="Ensembl" id="ENSCJPP00005011043.1"/>
    </source>
</evidence>
<dbReference type="CDD" id="cd00609">
    <property type="entry name" value="AAT_like"/>
    <property type="match status" value="1"/>
</dbReference>
<organism evidence="5 6">
    <name type="scientific">Coturnix japonica</name>
    <name type="common">Japanese quail</name>
    <name type="synonym">Coturnix coturnix japonica</name>
    <dbReference type="NCBI Taxonomy" id="93934"/>
    <lineage>
        <taxon>Eukaryota</taxon>
        <taxon>Metazoa</taxon>
        <taxon>Chordata</taxon>
        <taxon>Craniata</taxon>
        <taxon>Vertebrata</taxon>
        <taxon>Euteleostomi</taxon>
        <taxon>Archelosauria</taxon>
        <taxon>Archosauria</taxon>
        <taxon>Dinosauria</taxon>
        <taxon>Saurischia</taxon>
        <taxon>Theropoda</taxon>
        <taxon>Coelurosauria</taxon>
        <taxon>Aves</taxon>
        <taxon>Neognathae</taxon>
        <taxon>Galloanserae</taxon>
        <taxon>Galliformes</taxon>
        <taxon>Phasianidae</taxon>
        <taxon>Perdicinae</taxon>
        <taxon>Coturnix</taxon>
    </lineage>
</organism>
<reference evidence="5" key="2">
    <citation type="submission" date="2025-08" db="UniProtKB">
        <authorList>
            <consortium name="Ensembl"/>
        </authorList>
    </citation>
    <scope>IDENTIFICATION</scope>
</reference>
<evidence type="ECO:0000256" key="1">
    <source>
        <dbReference type="ARBA" id="ARBA00007441"/>
    </source>
</evidence>
<dbReference type="PANTHER" id="PTHR43795:SF51">
    <property type="entry name" value="AMINOTRANSFERASE CLASS I_CLASSII DOMAIN-CONTAINING PROTEIN"/>
    <property type="match status" value="1"/>
</dbReference>
<feature type="domain" description="Aminotransferase class I/classII large" evidence="4">
    <location>
        <begin position="140"/>
        <end position="417"/>
    </location>
</feature>
<keyword evidence="2" id="KW-0663">Pyridoxal phosphate</keyword>
<dbReference type="InterPro" id="IPR004838">
    <property type="entry name" value="NHTrfase_class1_PyrdxlP-BS"/>
</dbReference>
<reference evidence="5" key="1">
    <citation type="submission" date="2015-11" db="EMBL/GenBank/DDBJ databases">
        <authorList>
            <consortium name="International Coturnix japonica Genome Analysis Consortium"/>
            <person name="Warren W."/>
            <person name="Burt D.W."/>
            <person name="Antin P.B."/>
            <person name="Lanford R."/>
            <person name="Gros J."/>
            <person name="Wilson R.K."/>
        </authorList>
    </citation>
    <scope>NUCLEOTIDE SEQUENCE [LARGE SCALE GENOMIC DNA]</scope>
</reference>
<feature type="compositionally biased region" description="Polar residues" evidence="3">
    <location>
        <begin position="458"/>
        <end position="471"/>
    </location>
</feature>
<protein>
    <recommendedName>
        <fullName evidence="4">Aminotransferase class I/classII large domain-containing protein</fullName>
    </recommendedName>
</protein>
<dbReference type="Proteomes" id="UP000694412">
    <property type="component" value="Chromosome 2"/>
</dbReference>
<dbReference type="GO" id="GO:0008483">
    <property type="term" value="F:transaminase activity"/>
    <property type="evidence" value="ECO:0007669"/>
    <property type="project" value="TreeGrafter"/>
</dbReference>
<dbReference type="InterPro" id="IPR050478">
    <property type="entry name" value="Ethylene_sulfur-biosynth"/>
</dbReference>
<dbReference type="InterPro" id="IPR015424">
    <property type="entry name" value="PyrdxlP-dep_Trfase"/>
</dbReference>
<dbReference type="PRINTS" id="PR00753">
    <property type="entry name" value="ACCSYNTHASE"/>
</dbReference>
<sequence>MMSGGGGGSPAGPGPALSARGARIAAAEPGLLDRGFNLHVADPFDQQRNPEGIVNLGTSENRLCFDLIEDRVSAALCWLLCCFLTISKRPGNSLAWRKSPAGLLTVLTAFTRMHDPRTAWMSCSPQVEKPNLVLLNCSNFFIFLNTLDGYLIPAPHYGGINSKMWLYGGLQPVHVPLSSEVKTRSCSFGVTAVSHCWFLFFQGIRVRVLVLINPNNPLGDIYPAQLLKECLEFAHRHELHVIMDEIYMLSVYDDITFTSVLSLDSLPDPERTHFMWGFSKDFGMSGIRVGVLYTRNHAVQKAVNQLAVFHSCPGPVQHVLTQILKDRDWLDNVFLPTNKKRLKEAQKLLVDGLADIGIPVLSSSGGLFVWADFRKFLKSQTFEAELELWQKLLDNKLLISPGKAFYCYEPGWFRLVFSDSLWETLILQTMCSNLPIPSQLVNNTSSTADSCSPEKDSSSTPSNAPQDDASQLKNILVF</sequence>
<dbReference type="Gene3D" id="3.40.640.10">
    <property type="entry name" value="Type I PLP-dependent aspartate aminotransferase-like (Major domain)"/>
    <property type="match status" value="1"/>
</dbReference>
<dbReference type="AlphaFoldDB" id="A0A8C2TGA1"/>
<accession>A0A8C2TGA1</accession>
<reference evidence="5" key="3">
    <citation type="submission" date="2025-09" db="UniProtKB">
        <authorList>
            <consortium name="Ensembl"/>
        </authorList>
    </citation>
    <scope>IDENTIFICATION</scope>
</reference>
<dbReference type="InterPro" id="IPR015422">
    <property type="entry name" value="PyrdxlP-dep_Trfase_small"/>
</dbReference>
<dbReference type="GeneTree" id="ENSGT00940000167569"/>
<dbReference type="PROSITE" id="PS00105">
    <property type="entry name" value="AA_TRANSFER_CLASS_1"/>
    <property type="match status" value="1"/>
</dbReference>
<evidence type="ECO:0000256" key="2">
    <source>
        <dbReference type="ARBA" id="ARBA00022898"/>
    </source>
</evidence>